<comment type="catalytic activity">
    <reaction evidence="1 5">
        <text>a beta-lactam + H2O = a substituted beta-amino acid</text>
        <dbReference type="Rhea" id="RHEA:20401"/>
        <dbReference type="ChEBI" id="CHEBI:15377"/>
        <dbReference type="ChEBI" id="CHEBI:35627"/>
        <dbReference type="ChEBI" id="CHEBI:140347"/>
        <dbReference type="EC" id="3.5.2.6"/>
    </reaction>
</comment>
<dbReference type="Pfam" id="PF00144">
    <property type="entry name" value="Beta-lactamase"/>
    <property type="match status" value="1"/>
</dbReference>
<dbReference type="PANTHER" id="PTHR46825:SF8">
    <property type="entry name" value="BETA-LACTAMASE-RELATED"/>
    <property type="match status" value="1"/>
</dbReference>
<keyword evidence="9" id="KW-1185">Reference proteome</keyword>
<feature type="signal peptide" evidence="6">
    <location>
        <begin position="1"/>
        <end position="22"/>
    </location>
</feature>
<keyword evidence="6" id="KW-0732">Signal</keyword>
<name>A0A6M1T3W6_9BACT</name>
<dbReference type="EMBL" id="JAALLT010000001">
    <property type="protein sequence ID" value="NGP75063.1"/>
    <property type="molecule type" value="Genomic_DNA"/>
</dbReference>
<evidence type="ECO:0000259" key="7">
    <source>
        <dbReference type="Pfam" id="PF00144"/>
    </source>
</evidence>
<dbReference type="SUPFAM" id="SSF56601">
    <property type="entry name" value="beta-lactamase/transpeptidase-like"/>
    <property type="match status" value="1"/>
</dbReference>
<dbReference type="InterPro" id="IPR050491">
    <property type="entry name" value="AmpC-like"/>
</dbReference>
<reference evidence="8 9" key="1">
    <citation type="submission" date="2020-02" db="EMBL/GenBank/DDBJ databases">
        <title>Balneolaceae bacterium YR4-1, complete genome.</title>
        <authorList>
            <person name="Li Y."/>
            <person name="Wu S."/>
        </authorList>
    </citation>
    <scope>NUCLEOTIDE SEQUENCE [LARGE SCALE GENOMIC DNA]</scope>
    <source>
        <strain evidence="8 9">YR4-1</strain>
    </source>
</reference>
<dbReference type="EC" id="3.5.2.6" evidence="5"/>
<dbReference type="InterPro" id="IPR001586">
    <property type="entry name" value="Beta-lactam_class-C_AS"/>
</dbReference>
<dbReference type="GO" id="GO:0017001">
    <property type="term" value="P:antibiotic catabolic process"/>
    <property type="evidence" value="ECO:0007669"/>
    <property type="project" value="InterPro"/>
</dbReference>
<keyword evidence="4 5" id="KW-0046">Antibiotic resistance</keyword>
<accession>A0A6M1T3W6</accession>
<dbReference type="AlphaFoldDB" id="A0A6M1T3W6"/>
<organism evidence="8 9">
    <name type="scientific">Halalkalibaculum roseum</name>
    <dbReference type="NCBI Taxonomy" id="2709311"/>
    <lineage>
        <taxon>Bacteria</taxon>
        <taxon>Pseudomonadati</taxon>
        <taxon>Balneolota</taxon>
        <taxon>Balneolia</taxon>
        <taxon>Balneolales</taxon>
        <taxon>Balneolaceae</taxon>
        <taxon>Halalkalibaculum</taxon>
    </lineage>
</organism>
<comment type="similarity">
    <text evidence="2 5">Belongs to the class-C beta-lactamase family.</text>
</comment>
<dbReference type="InterPro" id="IPR001466">
    <property type="entry name" value="Beta-lactam-related"/>
</dbReference>
<comment type="caution">
    <text evidence="8">The sequence shown here is derived from an EMBL/GenBank/DDBJ whole genome shotgun (WGS) entry which is preliminary data.</text>
</comment>
<evidence type="ECO:0000256" key="2">
    <source>
        <dbReference type="ARBA" id="ARBA00007840"/>
    </source>
</evidence>
<dbReference type="PROSITE" id="PS00336">
    <property type="entry name" value="BETA_LACTAMASE_C"/>
    <property type="match status" value="1"/>
</dbReference>
<dbReference type="RefSeq" id="WP_165138051.1">
    <property type="nucleotide sequence ID" value="NZ_JAALLT010000001.1"/>
</dbReference>
<evidence type="ECO:0000313" key="9">
    <source>
        <dbReference type="Proteomes" id="UP000473278"/>
    </source>
</evidence>
<dbReference type="GO" id="GO:0046677">
    <property type="term" value="P:response to antibiotic"/>
    <property type="evidence" value="ECO:0007669"/>
    <property type="project" value="UniProtKB-UniRule"/>
</dbReference>
<proteinExistence type="inferred from homology"/>
<evidence type="ECO:0000313" key="8">
    <source>
        <dbReference type="EMBL" id="NGP75063.1"/>
    </source>
</evidence>
<evidence type="ECO:0000256" key="1">
    <source>
        <dbReference type="ARBA" id="ARBA00001526"/>
    </source>
</evidence>
<dbReference type="GO" id="GO:0008800">
    <property type="term" value="F:beta-lactamase activity"/>
    <property type="evidence" value="ECO:0007669"/>
    <property type="project" value="UniProtKB-UniRule"/>
</dbReference>
<feature type="chain" id="PRO_5027000626" description="Beta-lactamase" evidence="6">
    <location>
        <begin position="23"/>
        <end position="385"/>
    </location>
</feature>
<evidence type="ECO:0000256" key="3">
    <source>
        <dbReference type="ARBA" id="ARBA00022801"/>
    </source>
</evidence>
<feature type="domain" description="Beta-lactamase-related" evidence="7">
    <location>
        <begin position="66"/>
        <end position="357"/>
    </location>
</feature>
<sequence>MNNRKYLVLRNVVILVWAVQMAACSSISQPEKAVNRLQSQPGITKSQVDSIGRALSYLPNGTQLAIALVNDSTATYYGALRERDTLKTIDNSDRVFEIGSLSKVFTSALLADLVLEDQVSLDQPVQEVLDLQINDSLQITFKELSNHTSGLPRIPSGFIWESIWHMDNPYKDYDEVMLREYLKNEITLVGEQGKTFQYSNIGAGLLGYVLTRVTGQGYEEMLQQRIFNQLNMNSSTTLRRSVTDRLVEGRNRRGNPTVNWDMGAIPGAGAILSTTEDLSKFAIANFDSTNRMLALQHEKTYSNNEGTEIGLGWFIVKDDSTQKWLWHNGGTGGYRSSMVIDIRNNKSTIVLSNISAGHSHSSGIDDLSYFLLEELTQPVDSSRNN</sequence>
<evidence type="ECO:0000256" key="5">
    <source>
        <dbReference type="RuleBase" id="RU361140"/>
    </source>
</evidence>
<dbReference type="InterPro" id="IPR012338">
    <property type="entry name" value="Beta-lactam/transpept-like"/>
</dbReference>
<evidence type="ECO:0000256" key="6">
    <source>
        <dbReference type="SAM" id="SignalP"/>
    </source>
</evidence>
<dbReference type="Gene3D" id="3.40.710.10">
    <property type="entry name" value="DD-peptidase/beta-lactamase superfamily"/>
    <property type="match status" value="1"/>
</dbReference>
<protein>
    <recommendedName>
        <fullName evidence="5">Beta-lactamase</fullName>
        <ecNumber evidence="5">3.5.2.6</ecNumber>
    </recommendedName>
</protein>
<evidence type="ECO:0000256" key="4">
    <source>
        <dbReference type="ARBA" id="ARBA00023251"/>
    </source>
</evidence>
<dbReference type="GO" id="GO:0030288">
    <property type="term" value="C:outer membrane-bounded periplasmic space"/>
    <property type="evidence" value="ECO:0007669"/>
    <property type="project" value="InterPro"/>
</dbReference>
<gene>
    <name evidence="8" type="ORF">G3570_00345</name>
</gene>
<dbReference type="Proteomes" id="UP000473278">
    <property type="component" value="Unassembled WGS sequence"/>
</dbReference>
<keyword evidence="3 5" id="KW-0378">Hydrolase</keyword>
<dbReference type="PANTHER" id="PTHR46825">
    <property type="entry name" value="D-ALANYL-D-ALANINE-CARBOXYPEPTIDASE/ENDOPEPTIDASE AMPH"/>
    <property type="match status" value="1"/>
</dbReference>